<gene>
    <name evidence="2" type="ORF">PXEA_LOCUS5576</name>
</gene>
<proteinExistence type="predicted"/>
<dbReference type="Proteomes" id="UP000784294">
    <property type="component" value="Unassembled WGS sequence"/>
</dbReference>
<comment type="caution">
    <text evidence="2">The sequence shown here is derived from an EMBL/GenBank/DDBJ whole genome shotgun (WGS) entry which is preliminary data.</text>
</comment>
<dbReference type="AlphaFoldDB" id="A0A3S5B3G2"/>
<evidence type="ECO:0000313" key="2">
    <source>
        <dbReference type="EMBL" id="VEL12136.1"/>
    </source>
</evidence>
<organism evidence="2 3">
    <name type="scientific">Protopolystoma xenopodis</name>
    <dbReference type="NCBI Taxonomy" id="117903"/>
    <lineage>
        <taxon>Eukaryota</taxon>
        <taxon>Metazoa</taxon>
        <taxon>Spiralia</taxon>
        <taxon>Lophotrochozoa</taxon>
        <taxon>Platyhelminthes</taxon>
        <taxon>Monogenea</taxon>
        <taxon>Polyopisthocotylea</taxon>
        <taxon>Polystomatidea</taxon>
        <taxon>Polystomatidae</taxon>
        <taxon>Protopolystoma</taxon>
    </lineage>
</organism>
<feature type="compositionally biased region" description="Polar residues" evidence="1">
    <location>
        <begin position="392"/>
        <end position="403"/>
    </location>
</feature>
<accession>A0A3S5B3G2</accession>
<feature type="region of interest" description="Disordered" evidence="1">
    <location>
        <begin position="21"/>
        <end position="45"/>
    </location>
</feature>
<feature type="region of interest" description="Disordered" evidence="1">
    <location>
        <begin position="389"/>
        <end position="408"/>
    </location>
</feature>
<name>A0A3S5B3G2_9PLAT</name>
<evidence type="ECO:0000256" key="1">
    <source>
        <dbReference type="SAM" id="MobiDB-lite"/>
    </source>
</evidence>
<protein>
    <submittedName>
        <fullName evidence="2">Uncharacterized protein</fullName>
    </submittedName>
</protein>
<evidence type="ECO:0000313" key="3">
    <source>
        <dbReference type="Proteomes" id="UP000784294"/>
    </source>
</evidence>
<feature type="compositionally biased region" description="Low complexity" evidence="1">
    <location>
        <begin position="142"/>
        <end position="161"/>
    </location>
</feature>
<dbReference type="EMBL" id="CAAALY010013882">
    <property type="protein sequence ID" value="VEL12136.1"/>
    <property type="molecule type" value="Genomic_DNA"/>
</dbReference>
<feature type="compositionally biased region" description="Polar residues" evidence="1">
    <location>
        <begin position="22"/>
        <end position="45"/>
    </location>
</feature>
<keyword evidence="3" id="KW-1185">Reference proteome</keyword>
<reference evidence="2" key="1">
    <citation type="submission" date="2018-11" db="EMBL/GenBank/DDBJ databases">
        <authorList>
            <consortium name="Pathogen Informatics"/>
        </authorList>
    </citation>
    <scope>NUCLEOTIDE SEQUENCE</scope>
</reference>
<feature type="compositionally biased region" description="Low complexity" evidence="1">
    <location>
        <begin position="317"/>
        <end position="326"/>
    </location>
</feature>
<sequence>MSTNISSPSDAVVSVGRIPSAAKSSPTSLISTTGQSQPCCGQETGSKVSTVSKLQVGSSYSQMHRNTVPASQSPSSGQIGKTVSTFNALLPGDHNDTLRYVQSVIERVKAESVEETQQHHQHHHHQQHQQQHSHILPSANTSSGVSCSRSTSQSSGTSSVRAGVERTTVGYNLSSKTTGKLASRSPFCMVNTATTTSSSNTNININTPIATVSNLSSVSLVGSSVPGSSTLLTLPCIPGVNACAPLNQQQHNCNSFLSASASGSISASGHSSDPGSLIPSSVSKTAPGQCTISGKNSAIGSSVTVSHTSIIVQPASISSTRSSAESPLNGPLAPVTIAQTSTSRRRRRSEIAKTGSLVCAQQSGPVHQIPSISNGSDDYSSVEQTLRDKQISPLQPSSSTSAISLDGSANEMSRGAITRAKRLQLPTVCSHGISISGQPSISSSPGLTAGCLPSSSGRLDLPSVADPYEPNFDDDLEVNTCLETLHHHEKSAQSCSGTSAAQASNTSPTLAGGVNTLAPSISSTASTALMTTVPPTNQHFSSFVSSPITSALPRLSDTTSDIQLGISGLATSSDRPNDGNSCLTSNSSAVTNVRFPVTLNISASRGPIGTTCVDLTDPKFDLPDYSASDTCLFANSSTSSAASFTPSVTASNGTISLITQNGDAISVLPSHHSPTPTVCTPSVPAMPISSVNTSFASPLMAKISTLTPKAFTSGGQTHTSTPLILPFGTLESNTSGSPCGNRRADVDLCSVTTTTTSTIIPISNNNSTTDSLAATNAGRPLLTSSNVSAHTASIATTKPTACVDTVDEVIRDVCAGQFDMKSYLDNWRGLSPAPQPLISTTSVASTVPSVSEKLGIQTTSVASSACSLTGASIPTMSIACSVASRAIPTSLSRVSSPEPSTLYTPSPSLIGNVTCPSKSTGLQNRTPLQPQNLLKQQVSSPLASVLPGSTSIISSAGNTVVPSGCLGSVSSASLMLGPGLSSKAPNNSTSCILTASANGVNLPAAAARLCPPVGPTEQLVAVATIPSSAGANVGAMAGTSANGLGPAGGVTATLTGSSSSGTSGLSTGNNLIATLLSALQLIPGSQVTTTVTDAAGLVGQTLGGGPTTISATTITLPVSAAGKAAASIKVPTFFSFASVHLIFLVDTRCLIRIVGKVQYGLQISVGFFIRLQISYCDKSMFLKNY</sequence>
<feature type="region of interest" description="Disordered" evidence="1">
    <location>
        <begin position="317"/>
        <end position="351"/>
    </location>
</feature>
<feature type="region of interest" description="Disordered" evidence="1">
    <location>
        <begin position="111"/>
        <end position="163"/>
    </location>
</feature>
<dbReference type="OrthoDB" id="6407164at2759"/>